<dbReference type="EC" id="2.3.1.189" evidence="4"/>
<feature type="binding site" evidence="4">
    <location>
        <position position="245"/>
    </location>
    <ligand>
        <name>1D-myo-inositol 2-(L-cysteinylamino)-2-deoxy-alpha-D-glucopyranoside</name>
        <dbReference type="ChEBI" id="CHEBI:58887"/>
    </ligand>
</feature>
<keyword evidence="2 4" id="KW-0677">Repeat</keyword>
<feature type="binding site" evidence="4">
    <location>
        <position position="192"/>
    </location>
    <ligand>
        <name>1D-myo-inositol 2-(L-cysteinylamino)-2-deoxy-alpha-D-glucopyranoside</name>
        <dbReference type="ChEBI" id="CHEBI:58887"/>
    </ligand>
</feature>
<dbReference type="InterPro" id="IPR016181">
    <property type="entry name" value="Acyl_CoA_acyltransferase"/>
</dbReference>
<dbReference type="PANTHER" id="PTHR43072">
    <property type="entry name" value="N-ACETYLTRANSFERASE"/>
    <property type="match status" value="1"/>
</dbReference>
<evidence type="ECO:0000259" key="5">
    <source>
        <dbReference type="PROSITE" id="PS51186"/>
    </source>
</evidence>
<organism evidence="6 7">
    <name type="scientific">Micromonospora gifhornensis</name>
    <dbReference type="NCBI Taxonomy" id="84594"/>
    <lineage>
        <taxon>Bacteria</taxon>
        <taxon>Bacillati</taxon>
        <taxon>Actinomycetota</taxon>
        <taxon>Actinomycetes</taxon>
        <taxon>Micromonosporales</taxon>
        <taxon>Micromonosporaceae</taxon>
        <taxon>Micromonospora</taxon>
    </lineage>
</organism>
<name>A0ABQ4I9E3_9ACTN</name>
<dbReference type="Proteomes" id="UP000647860">
    <property type="component" value="Unassembled WGS sequence"/>
</dbReference>
<dbReference type="RefSeq" id="WP_102659454.1">
    <property type="nucleotide sequence ID" value="NZ_BAAAGZ010000016.1"/>
</dbReference>
<evidence type="ECO:0000256" key="2">
    <source>
        <dbReference type="ARBA" id="ARBA00022737"/>
    </source>
</evidence>
<feature type="binding site" evidence="4">
    <location>
        <begin position="92"/>
        <end position="94"/>
    </location>
    <ligand>
        <name>acetyl-CoA</name>
        <dbReference type="ChEBI" id="CHEBI:57288"/>
        <label>1</label>
    </ligand>
</feature>
<dbReference type="Pfam" id="PF00583">
    <property type="entry name" value="Acetyltransf_1"/>
    <property type="match status" value="2"/>
</dbReference>
<feature type="binding site" evidence="4">
    <location>
        <begin position="256"/>
        <end position="262"/>
    </location>
    <ligand>
        <name>acetyl-CoA</name>
        <dbReference type="ChEBI" id="CHEBI:57288"/>
        <label>2</label>
    </ligand>
</feature>
<reference evidence="6 7" key="1">
    <citation type="submission" date="2021-01" db="EMBL/GenBank/DDBJ databases">
        <title>Whole genome shotgun sequence of Verrucosispora gifhornensis NBRC 16317.</title>
        <authorList>
            <person name="Komaki H."/>
            <person name="Tamura T."/>
        </authorList>
    </citation>
    <scope>NUCLEOTIDE SEQUENCE [LARGE SCALE GENOMIC DNA]</scope>
    <source>
        <strain evidence="6 7">NBRC 16317</strain>
    </source>
</reference>
<dbReference type="PIRSF" id="PIRSF021524">
    <property type="entry name" value="MSH_acetyltransferase"/>
    <property type="match status" value="1"/>
</dbReference>
<evidence type="ECO:0000313" key="7">
    <source>
        <dbReference type="Proteomes" id="UP000647860"/>
    </source>
</evidence>
<dbReference type="NCBIfam" id="TIGR03448">
    <property type="entry name" value="mycothiol_MshD"/>
    <property type="match status" value="1"/>
</dbReference>
<accession>A0ABQ4I9E3</accession>
<feature type="binding site" evidence="4">
    <location>
        <begin position="249"/>
        <end position="251"/>
    </location>
    <ligand>
        <name>acetyl-CoA</name>
        <dbReference type="ChEBI" id="CHEBI:57288"/>
        <label>2</label>
    </ligand>
</feature>
<evidence type="ECO:0000313" key="6">
    <source>
        <dbReference type="EMBL" id="GIJ14436.1"/>
    </source>
</evidence>
<keyword evidence="7" id="KW-1185">Reference proteome</keyword>
<dbReference type="PROSITE" id="PS51186">
    <property type="entry name" value="GNAT"/>
    <property type="match status" value="2"/>
</dbReference>
<feature type="binding site" evidence="4">
    <location>
        <position position="284"/>
    </location>
    <ligand>
        <name>1D-myo-inositol 2-(L-cysteinylamino)-2-deoxy-alpha-D-glucopyranoside</name>
        <dbReference type="ChEBI" id="CHEBI:58887"/>
    </ligand>
</feature>
<keyword evidence="3 4" id="KW-0012">Acyltransferase</keyword>
<dbReference type="InterPro" id="IPR017813">
    <property type="entry name" value="Mycothiol_AcTrfase"/>
</dbReference>
<feature type="domain" description="N-acetyltransferase" evidence="5">
    <location>
        <begin position="16"/>
        <end position="168"/>
    </location>
</feature>
<dbReference type="HAMAP" id="MF_01698">
    <property type="entry name" value="MshD"/>
    <property type="match status" value="1"/>
</dbReference>
<gene>
    <name evidence="4 6" type="primary">mshD</name>
    <name evidence="6" type="ORF">Vgi01_11200</name>
</gene>
<evidence type="ECO:0000256" key="4">
    <source>
        <dbReference type="HAMAP-Rule" id="MF_01698"/>
    </source>
</evidence>
<feature type="binding site" evidence="4">
    <location>
        <position position="47"/>
    </location>
    <ligand>
        <name>1D-myo-inositol 2-(L-cysteinylamino)-2-deoxy-alpha-D-glucopyranoside</name>
        <dbReference type="ChEBI" id="CHEBI:58887"/>
    </ligand>
</feature>
<sequence length="313" mass="33988">MSERTQSAGLTGTQVSRLDRLDPAQIAEVVDLARAAGDTDGADPLDEQVLLRLRDERAPAIHLVARGADDETLTGYAHLDTTDPGTGVGVGLVVHPAHRRRGIGRALAQQVLANATGPLRAWAHGDHPSAAALAVDLDFRRARVLWQLRRPLSSPQPEPRLPDGVTLRAFRPGADDEAWLALNARAFADHPEQGRWSADDLRVRLAEPWFDPAGFLLAVESATDRLLGFHWTKVHERPGSARIGEVYVLGVDPSAHGGGLGRALTTAGLTYLQEQRGLDRVMLYVDESNTAAVALYERIGFARWSAHVNYQLG</sequence>
<keyword evidence="1 4" id="KW-0808">Transferase</keyword>
<comment type="caution">
    <text evidence="6">The sequence shown here is derived from an EMBL/GenBank/DDBJ whole genome shotgun (WGS) entry which is preliminary data.</text>
</comment>
<dbReference type="SUPFAM" id="SSF55729">
    <property type="entry name" value="Acyl-CoA N-acyltransferases (Nat)"/>
    <property type="match status" value="1"/>
</dbReference>
<dbReference type="InterPro" id="IPR000182">
    <property type="entry name" value="GNAT_dom"/>
</dbReference>
<comment type="similarity">
    <text evidence="4">Belongs to the acetyltransferase family. MshD subfamily.</text>
</comment>
<comment type="function">
    <text evidence="4">Catalyzes the transfer of acetyl from acetyl-CoA to desacetylmycothiol (Cys-GlcN-Ins) to form mycothiol.</text>
</comment>
<dbReference type="Gene3D" id="3.40.630.30">
    <property type="match status" value="1"/>
</dbReference>
<feature type="domain" description="N-acetyltransferase" evidence="5">
    <location>
        <begin position="165"/>
        <end position="313"/>
    </location>
</feature>
<feature type="binding site" evidence="4">
    <location>
        <position position="233"/>
    </location>
    <ligand>
        <name>1D-myo-inositol 2-(L-cysteinylamino)-2-deoxy-alpha-D-glucopyranoside</name>
        <dbReference type="ChEBI" id="CHEBI:58887"/>
    </ligand>
</feature>
<evidence type="ECO:0000256" key="3">
    <source>
        <dbReference type="ARBA" id="ARBA00023315"/>
    </source>
</evidence>
<evidence type="ECO:0000256" key="1">
    <source>
        <dbReference type="ARBA" id="ARBA00022679"/>
    </source>
</evidence>
<dbReference type="EMBL" id="BOPA01000010">
    <property type="protein sequence ID" value="GIJ14436.1"/>
    <property type="molecule type" value="Genomic_DNA"/>
</dbReference>
<protein>
    <recommendedName>
        <fullName evidence="4">Mycothiol acetyltransferase</fullName>
        <shortName evidence="4">MSH acetyltransferase</shortName>
        <ecNumber evidence="4">2.3.1.189</ecNumber>
    </recommendedName>
    <alternativeName>
        <fullName evidence="4">Mycothiol synthase</fullName>
    </alternativeName>
</protein>
<comment type="catalytic activity">
    <reaction evidence="4">
        <text>1D-myo-inositol 2-(L-cysteinylamino)-2-deoxy-alpha-D-glucopyranoside + acetyl-CoA = mycothiol + CoA + H(+)</text>
        <dbReference type="Rhea" id="RHEA:26172"/>
        <dbReference type="ChEBI" id="CHEBI:15378"/>
        <dbReference type="ChEBI" id="CHEBI:16768"/>
        <dbReference type="ChEBI" id="CHEBI:57287"/>
        <dbReference type="ChEBI" id="CHEBI:57288"/>
        <dbReference type="ChEBI" id="CHEBI:58887"/>
        <dbReference type="EC" id="2.3.1.189"/>
    </reaction>
</comment>
<comment type="caution">
    <text evidence="4">Lacks conserved residue(s) required for the propagation of feature annotation.</text>
</comment>
<proteinExistence type="inferred from homology"/>
<dbReference type="CDD" id="cd04301">
    <property type="entry name" value="NAT_SF"/>
    <property type="match status" value="1"/>
</dbReference>
<comment type="subunit">
    <text evidence="4">Monomer.</text>
</comment>